<evidence type="ECO:0000313" key="3">
    <source>
        <dbReference type="Proteomes" id="UP000263094"/>
    </source>
</evidence>
<evidence type="ECO:0000256" key="1">
    <source>
        <dbReference type="SAM" id="Phobius"/>
    </source>
</evidence>
<keyword evidence="1" id="KW-0812">Transmembrane</keyword>
<evidence type="ECO:0000313" key="2">
    <source>
        <dbReference type="EMBL" id="RFU87499.1"/>
    </source>
</evidence>
<dbReference type="RefSeq" id="WP_128554986.1">
    <property type="nucleotide sequence ID" value="NZ_QUAK01000028.1"/>
</dbReference>
<dbReference type="EMBL" id="QUAK01000028">
    <property type="protein sequence ID" value="RFU87499.1"/>
    <property type="molecule type" value="Genomic_DNA"/>
</dbReference>
<proteinExistence type="predicted"/>
<comment type="caution">
    <text evidence="2">The sequence shown here is derived from an EMBL/GenBank/DDBJ whole genome shotgun (WGS) entry which is preliminary data.</text>
</comment>
<dbReference type="AlphaFoldDB" id="A0A372M9G4"/>
<keyword evidence="1" id="KW-1133">Transmembrane helix</keyword>
<protein>
    <submittedName>
        <fullName evidence="2">Uncharacterized protein</fullName>
    </submittedName>
</protein>
<accession>A0A372M9G4</accession>
<sequence length="62" mass="6429">MTKKGTASAIAGITAVLLFFLVMLITEQQRLGGGLGETILIYAAVVLPGGALAAWIATRGRR</sequence>
<feature type="transmembrane region" description="Helical" evidence="1">
    <location>
        <begin position="7"/>
        <end position="26"/>
    </location>
</feature>
<name>A0A372M9G4_9ACTN</name>
<feature type="transmembrane region" description="Helical" evidence="1">
    <location>
        <begin position="38"/>
        <end position="57"/>
    </location>
</feature>
<keyword evidence="3" id="KW-1185">Reference proteome</keyword>
<gene>
    <name evidence="2" type="ORF">DY218_06710</name>
</gene>
<keyword evidence="1" id="KW-0472">Membrane</keyword>
<reference evidence="2 3" key="1">
    <citation type="submission" date="2018-08" db="EMBL/GenBank/DDBJ databases">
        <title>Isolation, diversity and antifungal activity of Actinobacteria from wheat.</title>
        <authorList>
            <person name="Han C."/>
        </authorList>
    </citation>
    <scope>NUCLEOTIDE SEQUENCE [LARGE SCALE GENOMIC DNA]</scope>
    <source>
        <strain evidence="2 3">NEAU-YY421</strain>
    </source>
</reference>
<dbReference type="Proteomes" id="UP000263094">
    <property type="component" value="Unassembled WGS sequence"/>
</dbReference>
<dbReference type="OrthoDB" id="9941165at2"/>
<organism evidence="2 3">
    <name type="scientific">Streptomyces triticagri</name>
    <dbReference type="NCBI Taxonomy" id="2293568"/>
    <lineage>
        <taxon>Bacteria</taxon>
        <taxon>Bacillati</taxon>
        <taxon>Actinomycetota</taxon>
        <taxon>Actinomycetes</taxon>
        <taxon>Kitasatosporales</taxon>
        <taxon>Streptomycetaceae</taxon>
        <taxon>Streptomyces</taxon>
    </lineage>
</organism>